<comment type="subcellular location">
    <subcellularLocation>
        <location evidence="1 11">Cell outer membrane</location>
        <topology evidence="1 11">Multi-pass membrane protein</topology>
    </subcellularLocation>
</comment>
<evidence type="ECO:0000256" key="7">
    <source>
        <dbReference type="ARBA" id="ARBA00023077"/>
    </source>
</evidence>
<feature type="domain" description="TonB-dependent receptor-like beta-barrel" evidence="14">
    <location>
        <begin position="273"/>
        <end position="635"/>
    </location>
</feature>
<proteinExistence type="inferred from homology"/>
<comment type="caution">
    <text evidence="16">The sequence shown here is derived from an EMBL/GenBank/DDBJ whole genome shotgun (WGS) entry which is preliminary data.</text>
</comment>
<evidence type="ECO:0000256" key="8">
    <source>
        <dbReference type="ARBA" id="ARBA00023136"/>
    </source>
</evidence>
<keyword evidence="6 13" id="KW-0732">Signal</keyword>
<keyword evidence="7 12" id="KW-0798">TonB box</keyword>
<dbReference type="EMBL" id="JAUOPB010000011">
    <property type="protein sequence ID" value="MDO6423791.1"/>
    <property type="molecule type" value="Genomic_DNA"/>
</dbReference>
<keyword evidence="10 11" id="KW-0998">Cell outer membrane</keyword>
<feature type="chain" id="PRO_5043868845" evidence="13">
    <location>
        <begin position="25"/>
        <end position="667"/>
    </location>
</feature>
<dbReference type="GO" id="GO:0009279">
    <property type="term" value="C:cell outer membrane"/>
    <property type="evidence" value="ECO:0007669"/>
    <property type="project" value="UniProtKB-SubCell"/>
</dbReference>
<evidence type="ECO:0000256" key="12">
    <source>
        <dbReference type="RuleBase" id="RU003357"/>
    </source>
</evidence>
<evidence type="ECO:0000313" key="16">
    <source>
        <dbReference type="EMBL" id="MDO6423791.1"/>
    </source>
</evidence>
<dbReference type="InterPro" id="IPR000531">
    <property type="entry name" value="Beta-barrel_TonB"/>
</dbReference>
<evidence type="ECO:0000256" key="10">
    <source>
        <dbReference type="ARBA" id="ARBA00023237"/>
    </source>
</evidence>
<dbReference type="SUPFAM" id="SSF56935">
    <property type="entry name" value="Porins"/>
    <property type="match status" value="1"/>
</dbReference>
<sequence>MKKTFHTATLCAASFLILPTGTYAEGQTAADLIEMGIEQLVDMEIEVESAGKNRAKGLDVPYAAFVISAEDIRLSGARNIPEALRMAPGVTADQVGAHEWSVSIRGAGGQFSRFVLVMVNGKSLYNSVFSGVNWNELNYNLADIKQIEVIRGPNAAAWGANAVNGIINIITYSAGEKPNTNVEVWAGEHHRQGVNLRQSGKLNNDWDYAVSGHFGVIAGLENAEFDLQEKDGRDWRVSTQVQRNDDKSNLQIYVEAFGGDIGPIWSNIFTDPVRREYILKSEELIGGSIQVNYQRELDENWRWNVRTALDQTDRQSNFYYWDSRNLQADLELSGTVGIHALSMGVNSRFSYSSINLSSFNQVDYFINFIDENENISSYGAFLSDTISLSDKWQATLSARVDENQISGTSLQPSMRLMWQVSDSQRIWAAASRAASTPSRALTDAKNAPYEIIPANTLGNPLPIVIVISDMRGNRNTVTDALELGYRVTWGNSYIDAALFKNEYKYNISVAPIGEPELYPALPNLPIALIQHAIFDGNEEFESSGYEFNLGSQLSRKWDLQASITKSNIKNYVGWENTLSLRSNYNVTDALTFSAWWMYRSNYETSQAEIEDINTIDLGLLYQHSEFTSIALQLKNIGSDKIQAVREAFSSAGMYVGPHGMITLTHEY</sequence>
<gene>
    <name evidence="16" type="ORF">Q4521_15010</name>
</gene>
<keyword evidence="4 11" id="KW-1134">Transmembrane beta strand</keyword>
<dbReference type="InterPro" id="IPR012910">
    <property type="entry name" value="Plug_dom"/>
</dbReference>
<comment type="similarity">
    <text evidence="2">Belongs to the TonB-dependent receptor family. Hemoglobin/haptoglobin binding protein subfamily.</text>
</comment>
<reference evidence="16" key="1">
    <citation type="submission" date="2023-07" db="EMBL/GenBank/DDBJ databases">
        <title>Genome content predicts the carbon catabolic preferences of heterotrophic bacteria.</title>
        <authorList>
            <person name="Gralka M."/>
        </authorList>
    </citation>
    <scope>NUCLEOTIDE SEQUENCE</scope>
    <source>
        <strain evidence="16">I3M17_2</strain>
    </source>
</reference>
<dbReference type="InterPro" id="IPR037066">
    <property type="entry name" value="Plug_dom_sf"/>
</dbReference>
<protein>
    <submittedName>
        <fullName evidence="16">TonB-dependent receptor</fullName>
    </submittedName>
</protein>
<dbReference type="PANTHER" id="PTHR30069:SF29">
    <property type="entry name" value="HEMOGLOBIN AND HEMOGLOBIN-HAPTOGLOBIN-BINDING PROTEIN 1-RELATED"/>
    <property type="match status" value="1"/>
</dbReference>
<accession>A0AAW7XB25</accession>
<keyword evidence="5 11" id="KW-0812">Transmembrane</keyword>
<keyword evidence="3 11" id="KW-0813">Transport</keyword>
<dbReference type="PROSITE" id="PS52016">
    <property type="entry name" value="TONB_DEPENDENT_REC_3"/>
    <property type="match status" value="1"/>
</dbReference>
<dbReference type="GO" id="GO:0044718">
    <property type="term" value="P:siderophore transmembrane transport"/>
    <property type="evidence" value="ECO:0007669"/>
    <property type="project" value="TreeGrafter"/>
</dbReference>
<evidence type="ECO:0000256" key="11">
    <source>
        <dbReference type="PROSITE-ProRule" id="PRU01360"/>
    </source>
</evidence>
<name>A0AAW7XB25_9GAMM</name>
<keyword evidence="9 16" id="KW-0675">Receptor</keyword>
<evidence type="ECO:0000256" key="2">
    <source>
        <dbReference type="ARBA" id="ARBA00008143"/>
    </source>
</evidence>
<dbReference type="Pfam" id="PF00593">
    <property type="entry name" value="TonB_dep_Rec_b-barrel"/>
    <property type="match status" value="1"/>
</dbReference>
<evidence type="ECO:0000259" key="15">
    <source>
        <dbReference type="Pfam" id="PF07715"/>
    </source>
</evidence>
<keyword evidence="8 11" id="KW-0472">Membrane</keyword>
<dbReference type="InterPro" id="IPR039426">
    <property type="entry name" value="TonB-dep_rcpt-like"/>
</dbReference>
<evidence type="ECO:0000259" key="14">
    <source>
        <dbReference type="Pfam" id="PF00593"/>
    </source>
</evidence>
<dbReference type="InterPro" id="IPR036942">
    <property type="entry name" value="Beta-barrel_TonB_sf"/>
</dbReference>
<evidence type="ECO:0000256" key="13">
    <source>
        <dbReference type="SAM" id="SignalP"/>
    </source>
</evidence>
<dbReference type="PANTHER" id="PTHR30069">
    <property type="entry name" value="TONB-DEPENDENT OUTER MEMBRANE RECEPTOR"/>
    <property type="match status" value="1"/>
</dbReference>
<dbReference type="Proteomes" id="UP001169760">
    <property type="component" value="Unassembled WGS sequence"/>
</dbReference>
<dbReference type="Pfam" id="PF07715">
    <property type="entry name" value="Plug"/>
    <property type="match status" value="1"/>
</dbReference>
<evidence type="ECO:0000313" key="17">
    <source>
        <dbReference type="Proteomes" id="UP001169760"/>
    </source>
</evidence>
<evidence type="ECO:0000256" key="5">
    <source>
        <dbReference type="ARBA" id="ARBA00022692"/>
    </source>
</evidence>
<evidence type="ECO:0000256" key="6">
    <source>
        <dbReference type="ARBA" id="ARBA00022729"/>
    </source>
</evidence>
<evidence type="ECO:0000256" key="1">
    <source>
        <dbReference type="ARBA" id="ARBA00004571"/>
    </source>
</evidence>
<dbReference type="GO" id="GO:0015344">
    <property type="term" value="F:siderophore uptake transmembrane transporter activity"/>
    <property type="evidence" value="ECO:0007669"/>
    <property type="project" value="TreeGrafter"/>
</dbReference>
<evidence type="ECO:0000256" key="3">
    <source>
        <dbReference type="ARBA" id="ARBA00022448"/>
    </source>
</evidence>
<dbReference type="RefSeq" id="WP_303493354.1">
    <property type="nucleotide sequence ID" value="NZ_JAUOPB010000011.1"/>
</dbReference>
<feature type="domain" description="TonB-dependent receptor plug" evidence="15">
    <location>
        <begin position="59"/>
        <end position="166"/>
    </location>
</feature>
<dbReference type="Gene3D" id="2.170.130.10">
    <property type="entry name" value="TonB-dependent receptor, plug domain"/>
    <property type="match status" value="1"/>
</dbReference>
<organism evidence="16 17">
    <name type="scientific">Saccharophagus degradans</name>
    <dbReference type="NCBI Taxonomy" id="86304"/>
    <lineage>
        <taxon>Bacteria</taxon>
        <taxon>Pseudomonadati</taxon>
        <taxon>Pseudomonadota</taxon>
        <taxon>Gammaproteobacteria</taxon>
        <taxon>Cellvibrionales</taxon>
        <taxon>Cellvibrionaceae</taxon>
        <taxon>Saccharophagus</taxon>
    </lineage>
</organism>
<dbReference type="Gene3D" id="2.40.170.20">
    <property type="entry name" value="TonB-dependent receptor, beta-barrel domain"/>
    <property type="match status" value="1"/>
</dbReference>
<feature type="signal peptide" evidence="13">
    <location>
        <begin position="1"/>
        <end position="24"/>
    </location>
</feature>
<evidence type="ECO:0000256" key="4">
    <source>
        <dbReference type="ARBA" id="ARBA00022452"/>
    </source>
</evidence>
<dbReference type="AlphaFoldDB" id="A0AAW7XB25"/>
<evidence type="ECO:0000256" key="9">
    <source>
        <dbReference type="ARBA" id="ARBA00023170"/>
    </source>
</evidence>